<dbReference type="EMBL" id="JXJN01024093">
    <property type="status" value="NOT_ANNOTATED_CDS"/>
    <property type="molecule type" value="Genomic_DNA"/>
</dbReference>
<dbReference type="EnsemblMetazoa" id="GPPI046645-RA">
    <property type="protein sequence ID" value="GPPI046645-PA"/>
    <property type="gene ID" value="GPPI046645"/>
</dbReference>
<reference evidence="1" key="2">
    <citation type="submission" date="2020-05" db="UniProtKB">
        <authorList>
            <consortium name="EnsemblMetazoa"/>
        </authorList>
    </citation>
    <scope>IDENTIFICATION</scope>
    <source>
        <strain evidence="1">IAEA</strain>
    </source>
</reference>
<dbReference type="AlphaFoldDB" id="A0A1B0C1K4"/>
<evidence type="ECO:0000313" key="1">
    <source>
        <dbReference type="EnsemblMetazoa" id="GPPI046645-PA"/>
    </source>
</evidence>
<sequence length="87" mass="9542">METLKKLTNLLNKIFNIRASNLANNAIKDVKSESVLLLSLNLCIAQLRAVNSLVAENVKPGGWALQPQEFEINGPDELTKNNAIIQA</sequence>
<proteinExistence type="predicted"/>
<protein>
    <submittedName>
        <fullName evidence="1">Uncharacterized protein</fullName>
    </submittedName>
</protein>
<dbReference type="VEuPathDB" id="VectorBase:GPPI046645"/>
<keyword evidence="2" id="KW-1185">Reference proteome</keyword>
<dbReference type="EMBL" id="JXJN01024092">
    <property type="status" value="NOT_ANNOTATED_CDS"/>
    <property type="molecule type" value="Genomic_DNA"/>
</dbReference>
<dbReference type="Proteomes" id="UP000092460">
    <property type="component" value="Unassembled WGS sequence"/>
</dbReference>
<organism evidence="1 2">
    <name type="scientific">Glossina palpalis gambiensis</name>
    <dbReference type="NCBI Taxonomy" id="67801"/>
    <lineage>
        <taxon>Eukaryota</taxon>
        <taxon>Metazoa</taxon>
        <taxon>Ecdysozoa</taxon>
        <taxon>Arthropoda</taxon>
        <taxon>Hexapoda</taxon>
        <taxon>Insecta</taxon>
        <taxon>Pterygota</taxon>
        <taxon>Neoptera</taxon>
        <taxon>Endopterygota</taxon>
        <taxon>Diptera</taxon>
        <taxon>Brachycera</taxon>
        <taxon>Muscomorpha</taxon>
        <taxon>Hippoboscoidea</taxon>
        <taxon>Glossinidae</taxon>
        <taxon>Glossina</taxon>
    </lineage>
</organism>
<reference evidence="2" key="1">
    <citation type="submission" date="2015-01" db="EMBL/GenBank/DDBJ databases">
        <authorList>
            <person name="Aksoy S."/>
            <person name="Warren W."/>
            <person name="Wilson R.K."/>
        </authorList>
    </citation>
    <scope>NUCLEOTIDE SEQUENCE [LARGE SCALE GENOMIC DNA]</scope>
    <source>
        <strain evidence="2">IAEA</strain>
    </source>
</reference>
<name>A0A1B0C1K4_9MUSC</name>
<accession>A0A1B0C1K4</accession>
<evidence type="ECO:0000313" key="2">
    <source>
        <dbReference type="Proteomes" id="UP000092460"/>
    </source>
</evidence>